<dbReference type="Pfam" id="PF14273">
    <property type="entry name" value="DUF4360"/>
    <property type="match status" value="1"/>
</dbReference>
<comment type="caution">
    <text evidence="2">The sequence shown here is derived from an EMBL/GenBank/DDBJ whole genome shotgun (WGS) entry which is preliminary data.</text>
</comment>
<protein>
    <recommendedName>
        <fullName evidence="4">Secreted protein</fullName>
    </recommendedName>
</protein>
<reference evidence="2" key="2">
    <citation type="submission" date="2023-06" db="EMBL/GenBank/DDBJ databases">
        <authorList>
            <consortium name="Lawrence Berkeley National Laboratory"/>
            <person name="Haridas S."/>
            <person name="Hensen N."/>
            <person name="Bonometti L."/>
            <person name="Westerberg I."/>
            <person name="Brannstrom I.O."/>
            <person name="Guillou S."/>
            <person name="Cros-Aarteil S."/>
            <person name="Calhoun S."/>
            <person name="Kuo A."/>
            <person name="Mondo S."/>
            <person name="Pangilinan J."/>
            <person name="Riley R."/>
            <person name="LaButti K."/>
            <person name="Andreopoulos B."/>
            <person name="Lipzen A."/>
            <person name="Chen C."/>
            <person name="Yanf M."/>
            <person name="Daum C."/>
            <person name="Ng V."/>
            <person name="Clum A."/>
            <person name="Steindorff A."/>
            <person name="Ohm R."/>
            <person name="Martin F."/>
            <person name="Silar P."/>
            <person name="Natvig D."/>
            <person name="Lalanne C."/>
            <person name="Gautier V."/>
            <person name="Ament-velasquez S.L."/>
            <person name="Kruys A."/>
            <person name="Hutchinson M.I."/>
            <person name="Powell A.J."/>
            <person name="Barry K."/>
            <person name="Miller A.N."/>
            <person name="Grigoriev I.V."/>
            <person name="Debuchy R."/>
            <person name="Gladieux P."/>
            <person name="Thoren M.H."/>
            <person name="Johannesson H."/>
        </authorList>
    </citation>
    <scope>NUCLEOTIDE SEQUENCE</scope>
    <source>
        <strain evidence="2">CBS 232.78</strain>
    </source>
</reference>
<evidence type="ECO:0008006" key="4">
    <source>
        <dbReference type="Google" id="ProtNLM"/>
    </source>
</evidence>
<reference evidence="2" key="1">
    <citation type="journal article" date="2023" name="Mol. Phylogenet. Evol.">
        <title>Genome-scale phylogeny and comparative genomics of the fungal order Sordariales.</title>
        <authorList>
            <person name="Hensen N."/>
            <person name="Bonometti L."/>
            <person name="Westerberg I."/>
            <person name="Brannstrom I.O."/>
            <person name="Guillou S."/>
            <person name="Cros-Aarteil S."/>
            <person name="Calhoun S."/>
            <person name="Haridas S."/>
            <person name="Kuo A."/>
            <person name="Mondo S."/>
            <person name="Pangilinan J."/>
            <person name="Riley R."/>
            <person name="LaButti K."/>
            <person name="Andreopoulos B."/>
            <person name="Lipzen A."/>
            <person name="Chen C."/>
            <person name="Yan M."/>
            <person name="Daum C."/>
            <person name="Ng V."/>
            <person name="Clum A."/>
            <person name="Steindorff A."/>
            <person name="Ohm R.A."/>
            <person name="Martin F."/>
            <person name="Silar P."/>
            <person name="Natvig D.O."/>
            <person name="Lalanne C."/>
            <person name="Gautier V."/>
            <person name="Ament-Velasquez S.L."/>
            <person name="Kruys A."/>
            <person name="Hutchinson M.I."/>
            <person name="Powell A.J."/>
            <person name="Barry K."/>
            <person name="Miller A.N."/>
            <person name="Grigoriev I.V."/>
            <person name="Debuchy R."/>
            <person name="Gladieux P."/>
            <person name="Hiltunen Thoren M."/>
            <person name="Johannesson H."/>
        </authorList>
    </citation>
    <scope>NUCLEOTIDE SEQUENCE</scope>
    <source>
        <strain evidence="2">CBS 232.78</strain>
    </source>
</reference>
<accession>A0AAE0K5A8</accession>
<dbReference type="InterPro" id="IPR025649">
    <property type="entry name" value="DUF4360"/>
</dbReference>
<sequence length="209" mass="22503">MKFTTALALLPAAALANPLATRQVERAKFTGNFRSQGTGCPPGSVTVTFSGEGTFANEFATAFLSANTVQVGPGIPDSQREKDCSIFLEVRLPLNRCTRINYGSTLNGPFRLDPGVTGNLHRAYVLERATQVTGNNPPDLTFSSATPGPDFIQEDHPAGSYNIRNANEQNSSFSLQERMFLQKPNNSVSGSLTNDVWAVSITDQVQCGE</sequence>
<dbReference type="EMBL" id="JAULSW010000009">
    <property type="protein sequence ID" value="KAK3369892.1"/>
    <property type="molecule type" value="Genomic_DNA"/>
</dbReference>
<organism evidence="2 3">
    <name type="scientific">Podospora didyma</name>
    <dbReference type="NCBI Taxonomy" id="330526"/>
    <lineage>
        <taxon>Eukaryota</taxon>
        <taxon>Fungi</taxon>
        <taxon>Dikarya</taxon>
        <taxon>Ascomycota</taxon>
        <taxon>Pezizomycotina</taxon>
        <taxon>Sordariomycetes</taxon>
        <taxon>Sordariomycetidae</taxon>
        <taxon>Sordariales</taxon>
        <taxon>Podosporaceae</taxon>
        <taxon>Podospora</taxon>
    </lineage>
</organism>
<name>A0AAE0K5A8_9PEZI</name>
<keyword evidence="1" id="KW-0732">Signal</keyword>
<feature type="chain" id="PRO_5042103502" description="Secreted protein" evidence="1">
    <location>
        <begin position="17"/>
        <end position="209"/>
    </location>
</feature>
<evidence type="ECO:0000313" key="2">
    <source>
        <dbReference type="EMBL" id="KAK3369892.1"/>
    </source>
</evidence>
<dbReference type="Proteomes" id="UP001285441">
    <property type="component" value="Unassembled WGS sequence"/>
</dbReference>
<evidence type="ECO:0000256" key="1">
    <source>
        <dbReference type="SAM" id="SignalP"/>
    </source>
</evidence>
<gene>
    <name evidence="2" type="ORF">B0H63DRAFT_551803</name>
</gene>
<keyword evidence="3" id="KW-1185">Reference proteome</keyword>
<evidence type="ECO:0000313" key="3">
    <source>
        <dbReference type="Proteomes" id="UP001285441"/>
    </source>
</evidence>
<feature type="signal peptide" evidence="1">
    <location>
        <begin position="1"/>
        <end position="16"/>
    </location>
</feature>
<dbReference type="AlphaFoldDB" id="A0AAE0K5A8"/>
<proteinExistence type="predicted"/>